<evidence type="ECO:0000256" key="2">
    <source>
        <dbReference type="ARBA" id="ARBA00022692"/>
    </source>
</evidence>
<keyword evidence="9" id="KW-1185">Reference proteome</keyword>
<comment type="caution">
    <text evidence="8">The sequence shown here is derived from an EMBL/GenBank/DDBJ whole genome shotgun (WGS) entry which is preliminary data.</text>
</comment>
<sequence length="359" mass="39726">MSCPQDPHRPHFPFKNPFSMILPKGSSHLSPKLLSLLNAFEESLAEKLKCLKPGCGARAFSLSWMKEVMASLSTIHTSVRALVKELELPVCGWDEKWIDVYMENSVSLLDICTAFSSEISRINQSNLYLRSTVQTLEGEPKQFARAQSLLEGWRWRLDSGNPRLENCFVTLDRLVESLKFPKKKDSGKERVLMRALYGVRVVTIFLCSVVAVAFSGSSGNIKKGFEVLEGCLWAEAFVDLQSSVNDEIRDNGGVTRLKELEAVDASVKKLYPIVEPGVDLDAVGGGFSLQNVTSELRKNADVLSEGLDLLAKEVDGFFHVILTGRNAMLSNIRVGSNNVSKSMQDRKSSGGVNSVNNKY</sequence>
<accession>A0A328DKJ6</accession>
<evidence type="ECO:0000256" key="6">
    <source>
        <dbReference type="SAM" id="MobiDB-lite"/>
    </source>
</evidence>
<dbReference type="PANTHER" id="PTHR31509">
    <property type="entry name" value="BPS1-LIKE PROTEIN"/>
    <property type="match status" value="1"/>
</dbReference>
<dbReference type="EMBL" id="NQVE01000124">
    <property type="protein sequence ID" value="RAL46262.1"/>
    <property type="molecule type" value="Genomic_DNA"/>
</dbReference>
<evidence type="ECO:0000256" key="3">
    <source>
        <dbReference type="ARBA" id="ARBA00022989"/>
    </source>
</evidence>
<protein>
    <recommendedName>
        <fullName evidence="10">Protein BPS1, chloroplastic</fullName>
    </recommendedName>
</protein>
<gene>
    <name evidence="8" type="ORF">DM860_016695</name>
</gene>
<feature type="compositionally biased region" description="Polar residues" evidence="6">
    <location>
        <begin position="350"/>
        <end position="359"/>
    </location>
</feature>
<dbReference type="InterPro" id="IPR008511">
    <property type="entry name" value="ROH1-like"/>
</dbReference>
<keyword evidence="2 7" id="KW-0812">Transmembrane</keyword>
<keyword evidence="3 7" id="KW-1133">Transmembrane helix</keyword>
<proteinExistence type="inferred from homology"/>
<dbReference type="Pfam" id="PF05633">
    <property type="entry name" value="ROH1-like"/>
    <property type="match status" value="1"/>
</dbReference>
<feature type="region of interest" description="Disordered" evidence="6">
    <location>
        <begin position="339"/>
        <end position="359"/>
    </location>
</feature>
<evidence type="ECO:0000256" key="1">
    <source>
        <dbReference type="ARBA" id="ARBA00004167"/>
    </source>
</evidence>
<keyword evidence="4 7" id="KW-0472">Membrane</keyword>
<name>A0A328DKJ6_9ASTE</name>
<organism evidence="8 9">
    <name type="scientific">Cuscuta australis</name>
    <dbReference type="NCBI Taxonomy" id="267555"/>
    <lineage>
        <taxon>Eukaryota</taxon>
        <taxon>Viridiplantae</taxon>
        <taxon>Streptophyta</taxon>
        <taxon>Embryophyta</taxon>
        <taxon>Tracheophyta</taxon>
        <taxon>Spermatophyta</taxon>
        <taxon>Magnoliopsida</taxon>
        <taxon>eudicotyledons</taxon>
        <taxon>Gunneridae</taxon>
        <taxon>Pentapetalae</taxon>
        <taxon>asterids</taxon>
        <taxon>lamiids</taxon>
        <taxon>Solanales</taxon>
        <taxon>Convolvulaceae</taxon>
        <taxon>Cuscuteae</taxon>
        <taxon>Cuscuta</taxon>
        <taxon>Cuscuta subgen. Grammica</taxon>
        <taxon>Cuscuta sect. Cleistogrammica</taxon>
    </lineage>
</organism>
<dbReference type="Proteomes" id="UP000249390">
    <property type="component" value="Unassembled WGS sequence"/>
</dbReference>
<evidence type="ECO:0000256" key="4">
    <source>
        <dbReference type="ARBA" id="ARBA00023136"/>
    </source>
</evidence>
<evidence type="ECO:0000313" key="8">
    <source>
        <dbReference type="EMBL" id="RAL46262.1"/>
    </source>
</evidence>
<comment type="subcellular location">
    <subcellularLocation>
        <location evidence="1">Membrane</location>
        <topology evidence="1">Single-pass membrane protein</topology>
    </subcellularLocation>
</comment>
<feature type="transmembrane region" description="Helical" evidence="7">
    <location>
        <begin position="191"/>
        <end position="214"/>
    </location>
</feature>
<evidence type="ECO:0000256" key="5">
    <source>
        <dbReference type="ARBA" id="ARBA00035114"/>
    </source>
</evidence>
<evidence type="ECO:0000313" key="9">
    <source>
        <dbReference type="Proteomes" id="UP000249390"/>
    </source>
</evidence>
<dbReference type="GO" id="GO:0016020">
    <property type="term" value="C:membrane"/>
    <property type="evidence" value="ECO:0007669"/>
    <property type="project" value="UniProtKB-SubCell"/>
</dbReference>
<comment type="similarity">
    <text evidence="5">Belongs to the ROH1 family.</text>
</comment>
<evidence type="ECO:0000256" key="7">
    <source>
        <dbReference type="SAM" id="Phobius"/>
    </source>
</evidence>
<dbReference type="AlphaFoldDB" id="A0A328DKJ6"/>
<reference evidence="8 9" key="1">
    <citation type="submission" date="2018-06" db="EMBL/GenBank/DDBJ databases">
        <title>The Genome of Cuscuta australis (Dodder) Provides Insight into the Evolution of Plant Parasitism.</title>
        <authorList>
            <person name="Liu H."/>
        </authorList>
    </citation>
    <scope>NUCLEOTIDE SEQUENCE [LARGE SCALE GENOMIC DNA]</scope>
    <source>
        <strain evidence="9">cv. Yunnan</strain>
        <tissue evidence="8">Vines</tissue>
    </source>
</reference>
<evidence type="ECO:0008006" key="10">
    <source>
        <dbReference type="Google" id="ProtNLM"/>
    </source>
</evidence>